<evidence type="ECO:0000313" key="1">
    <source>
        <dbReference type="EMBL" id="WVZ70328.1"/>
    </source>
</evidence>
<protein>
    <submittedName>
        <fullName evidence="1">Uncharacterized protein</fullName>
    </submittedName>
</protein>
<dbReference type="Proteomes" id="UP001341281">
    <property type="component" value="Chromosome 04"/>
</dbReference>
<organism evidence="1 2">
    <name type="scientific">Paspalum notatum var. saurae</name>
    <dbReference type="NCBI Taxonomy" id="547442"/>
    <lineage>
        <taxon>Eukaryota</taxon>
        <taxon>Viridiplantae</taxon>
        <taxon>Streptophyta</taxon>
        <taxon>Embryophyta</taxon>
        <taxon>Tracheophyta</taxon>
        <taxon>Spermatophyta</taxon>
        <taxon>Magnoliopsida</taxon>
        <taxon>Liliopsida</taxon>
        <taxon>Poales</taxon>
        <taxon>Poaceae</taxon>
        <taxon>PACMAD clade</taxon>
        <taxon>Panicoideae</taxon>
        <taxon>Andropogonodae</taxon>
        <taxon>Paspaleae</taxon>
        <taxon>Paspalinae</taxon>
        <taxon>Paspalum</taxon>
    </lineage>
</organism>
<dbReference type="EMBL" id="CP144748">
    <property type="protein sequence ID" value="WVZ70328.1"/>
    <property type="molecule type" value="Genomic_DNA"/>
</dbReference>
<gene>
    <name evidence="1" type="ORF">U9M48_019003</name>
</gene>
<sequence length="66" mass="7053">MDVTTAPTLVAVCTERPSSPRCGYSRVVEGDETCYIALLGCSVCFSSLSSHPQISMGIEDDDLLPK</sequence>
<keyword evidence="2" id="KW-1185">Reference proteome</keyword>
<name>A0AAQ3TBB7_PASNO</name>
<accession>A0AAQ3TBB7</accession>
<reference evidence="1 2" key="1">
    <citation type="submission" date="2024-02" db="EMBL/GenBank/DDBJ databases">
        <title>High-quality chromosome-scale genome assembly of Pensacola bahiagrass (Paspalum notatum Flugge var. saurae).</title>
        <authorList>
            <person name="Vega J.M."/>
            <person name="Podio M."/>
            <person name="Orjuela J."/>
            <person name="Siena L.A."/>
            <person name="Pessino S.C."/>
            <person name="Combes M.C."/>
            <person name="Mariac C."/>
            <person name="Albertini E."/>
            <person name="Pupilli F."/>
            <person name="Ortiz J.P.A."/>
            <person name="Leblanc O."/>
        </authorList>
    </citation>
    <scope>NUCLEOTIDE SEQUENCE [LARGE SCALE GENOMIC DNA]</scope>
    <source>
        <strain evidence="1">R1</strain>
        <tissue evidence="1">Leaf</tissue>
    </source>
</reference>
<proteinExistence type="predicted"/>
<dbReference type="AlphaFoldDB" id="A0AAQ3TBB7"/>
<feature type="non-terminal residue" evidence="1">
    <location>
        <position position="1"/>
    </location>
</feature>
<evidence type="ECO:0000313" key="2">
    <source>
        <dbReference type="Proteomes" id="UP001341281"/>
    </source>
</evidence>